<evidence type="ECO:0000313" key="3">
    <source>
        <dbReference type="Proteomes" id="UP000076482"/>
    </source>
</evidence>
<dbReference type="AlphaFoldDB" id="A0A162NSR2"/>
<sequence>MAKKAELNMKHQCMLDVTIDKLTVLADIRIHKDVFVEQIQMFGFEEQEYKSTNYGYSYVFLHENAGRIEIAQDRKRVDAQELLKKKIQLLEQIRKAKSGQAYDNGLPIQEMEQILENIQEQLSQCDERGYLDRLKDVRYEFNPKYYEYIEGVKEVSQGVMSLLEMKSHKLSQIHIALDYHVKIADLSIVDMKSRKETIIKGRDKKLETMYLGSRSGRSHLCIYDKKQENQDKGTIDQYEGLDKVTRFEARLRNDYAKNFKDSDFNPFEGILVHHLETLTEIESNESMKLEDKVMILHLLKNPDVLGIMEKSKKTRWKKKLDTLSRVDIKPSDDFDHKKSFLVGKLESILNNECSKPN</sequence>
<feature type="domain" description="Replication initiation protein-like C-terminal" evidence="1">
    <location>
        <begin position="193"/>
        <end position="259"/>
    </location>
</feature>
<evidence type="ECO:0000313" key="2">
    <source>
        <dbReference type="EMBL" id="KZD51038.1"/>
    </source>
</evidence>
<dbReference type="Pfam" id="PF02486">
    <property type="entry name" value="Rep_trans"/>
    <property type="match status" value="1"/>
</dbReference>
<dbReference type="RefSeq" id="WP_063263438.1">
    <property type="nucleotide sequence ID" value="NZ_LJKE01000127.1"/>
</dbReference>
<accession>A0A162NSR2</accession>
<comment type="caution">
    <text evidence="2">The sequence shown here is derived from an EMBL/GenBank/DDBJ whole genome shotgun (WGS) entry which is preliminary data.</text>
</comment>
<dbReference type="Proteomes" id="UP000076482">
    <property type="component" value="Unassembled WGS sequence"/>
</dbReference>
<name>A0A162NSR2_BACCE</name>
<protein>
    <submittedName>
        <fullName evidence="2">DNA recombination protein RmuC</fullName>
    </submittedName>
</protein>
<dbReference type="InterPro" id="IPR003491">
    <property type="entry name" value="REP-like_C"/>
</dbReference>
<organism evidence="2 3">
    <name type="scientific">Bacillus cereus</name>
    <dbReference type="NCBI Taxonomy" id="1396"/>
    <lineage>
        <taxon>Bacteria</taxon>
        <taxon>Bacillati</taxon>
        <taxon>Bacillota</taxon>
        <taxon>Bacilli</taxon>
        <taxon>Bacillales</taxon>
        <taxon>Bacillaceae</taxon>
        <taxon>Bacillus</taxon>
        <taxon>Bacillus cereus group</taxon>
    </lineage>
</organism>
<gene>
    <name evidence="2" type="ORF">B4088_6173</name>
</gene>
<dbReference type="PATRIC" id="fig|1396.535.peg.6870"/>
<dbReference type="EMBL" id="LJKE01000127">
    <property type="protein sequence ID" value="KZD51038.1"/>
    <property type="molecule type" value="Genomic_DNA"/>
</dbReference>
<proteinExistence type="predicted"/>
<evidence type="ECO:0000259" key="1">
    <source>
        <dbReference type="Pfam" id="PF02486"/>
    </source>
</evidence>
<reference evidence="2 3" key="1">
    <citation type="submission" date="2015-09" db="EMBL/GenBank/DDBJ databases">
        <title>Bacillus cereus food isolates.</title>
        <authorList>
            <person name="Boekhorst J."/>
        </authorList>
    </citation>
    <scope>NUCLEOTIDE SEQUENCE [LARGE SCALE GENOMIC DNA]</scope>
    <source>
        <strain evidence="2 3">B4088</strain>
    </source>
</reference>